<dbReference type="GO" id="GO:0004842">
    <property type="term" value="F:ubiquitin-protein transferase activity"/>
    <property type="evidence" value="ECO:0007669"/>
    <property type="project" value="InterPro"/>
</dbReference>
<dbReference type="GO" id="GO:0016567">
    <property type="term" value="P:protein ubiquitination"/>
    <property type="evidence" value="ECO:0007669"/>
    <property type="project" value="InterPro"/>
</dbReference>
<dbReference type="SMART" id="SM00504">
    <property type="entry name" value="Ubox"/>
    <property type="match status" value="1"/>
</dbReference>
<comment type="caution">
    <text evidence="3">The sequence shown here is derived from an EMBL/GenBank/DDBJ whole genome shotgun (WGS) entry which is preliminary data.</text>
</comment>
<protein>
    <recommendedName>
        <fullName evidence="2">U-box domain-containing protein</fullName>
    </recommendedName>
</protein>
<dbReference type="GeneID" id="26908089"/>
<accession>A0A0N0VDU0</accession>
<evidence type="ECO:0000259" key="2">
    <source>
        <dbReference type="SMART" id="SM00504"/>
    </source>
</evidence>
<sequence>MSLHPAIKALVEQPIDAIGLTAVSSVASALEDVAVASDLIQRPEHSKALNAVLKKTMSILNNRTKNFALRLACLECLYRLSQPSISSFRTGLLCNTVNDMDKSVEEMLSRTGPNAAATEALASAWEMFTVLVFRFSDYNTSVCRLLLQHTSDGDVGTMVQTLLRVVVQHRDRCEWPLLLAALQTLYGLTVSSTYYTAEDGAEAPPQGRRGSQILTFTVESFQDKIAVLLATLRDQRVLEQLFASLRLSWHDSTHNRSPAALAQGCAESMALGALGRPDVAHTVTTVTKEQQMELLNWLSALKLVCRAVHNMVEFSRDPKVANELRTRLLSDPGSHDFLAAALVPAVTAAIQTWSIDVAALQTRSDAFASSASVKHSLLMAGVGLLRFVRFTLYKPTVGFTPAFLTSMERLTQQIQREEPRLRTQYAGMQLMLLTVECLANMNATAITTPVNLADVYQSLLATISADKTYCSLSNSYHDGTGAAEGQVAASASAPSTRTMMTVAEWFILCLREEESPFCEAGTLDTGNASVQLLHRFFSAEEAVLQETEERVAELVALESQLETLQNFLLLMTLTELLNGMPDTGLERLTRQGASGGSATNGRETPATTTPSRKSKPKRKKGANHPAEFVCDLTGKLMREPVVLKNGHRFECDALQNVIDQVGHVDPISGEAIDEAVEVDEGLQQQIAAYRVQLAANRKV</sequence>
<proteinExistence type="predicted"/>
<evidence type="ECO:0000256" key="1">
    <source>
        <dbReference type="SAM" id="MobiDB-lite"/>
    </source>
</evidence>
<name>A0A0N0VDU0_LEPPY</name>
<dbReference type="EMBL" id="LGTL01000020">
    <property type="protein sequence ID" value="KPA76501.1"/>
    <property type="molecule type" value="Genomic_DNA"/>
</dbReference>
<dbReference type="Gene3D" id="3.30.40.10">
    <property type="entry name" value="Zinc/RING finger domain, C3HC4 (zinc finger)"/>
    <property type="match status" value="1"/>
</dbReference>
<evidence type="ECO:0000313" key="4">
    <source>
        <dbReference type="Proteomes" id="UP000037923"/>
    </source>
</evidence>
<dbReference type="OrthoDB" id="7537227at2759"/>
<dbReference type="SUPFAM" id="SSF57850">
    <property type="entry name" value="RING/U-box"/>
    <property type="match status" value="1"/>
</dbReference>
<reference evidence="3 4" key="1">
    <citation type="submission" date="2015-07" db="EMBL/GenBank/DDBJ databases">
        <title>High-quality genome of monoxenous trypanosomatid Leptomonas pyrrhocoris.</title>
        <authorList>
            <person name="Flegontov P."/>
            <person name="Butenko A."/>
            <person name="Firsov S."/>
            <person name="Vlcek C."/>
            <person name="Logacheva M.D."/>
            <person name="Field M."/>
            <person name="Filatov D."/>
            <person name="Flegontova O."/>
            <person name="Gerasimov E."/>
            <person name="Jackson A.P."/>
            <person name="Kelly S."/>
            <person name="Opperdoes F."/>
            <person name="O'Reilly A."/>
            <person name="Votypka J."/>
            <person name="Yurchenko V."/>
            <person name="Lukes J."/>
        </authorList>
    </citation>
    <scope>NUCLEOTIDE SEQUENCE [LARGE SCALE GENOMIC DNA]</scope>
    <source>
        <strain evidence="3">H10</strain>
    </source>
</reference>
<dbReference type="RefSeq" id="XP_015654940.1">
    <property type="nucleotide sequence ID" value="XM_015806576.1"/>
</dbReference>
<dbReference type="InterPro" id="IPR003613">
    <property type="entry name" value="Ubox_domain"/>
</dbReference>
<evidence type="ECO:0000313" key="3">
    <source>
        <dbReference type="EMBL" id="KPA76502.1"/>
    </source>
</evidence>
<dbReference type="OMA" id="SWHESTH"/>
<dbReference type="Pfam" id="PF04564">
    <property type="entry name" value="U-box"/>
    <property type="match status" value="1"/>
</dbReference>
<gene>
    <name evidence="3" type="ORF">ABB37_07804</name>
</gene>
<dbReference type="RefSeq" id="XP_015654941.1">
    <property type="nucleotide sequence ID" value="XM_015806577.1"/>
</dbReference>
<keyword evidence="4" id="KW-1185">Reference proteome</keyword>
<dbReference type="VEuPathDB" id="TriTrypDB:LpyrH10_20_1270"/>
<feature type="domain" description="U-box" evidence="2">
    <location>
        <begin position="627"/>
        <end position="689"/>
    </location>
</feature>
<dbReference type="InterPro" id="IPR013083">
    <property type="entry name" value="Znf_RING/FYVE/PHD"/>
</dbReference>
<organism evidence="3 4">
    <name type="scientific">Leptomonas pyrrhocoris</name>
    <name type="common">Firebug parasite</name>
    <dbReference type="NCBI Taxonomy" id="157538"/>
    <lineage>
        <taxon>Eukaryota</taxon>
        <taxon>Discoba</taxon>
        <taxon>Euglenozoa</taxon>
        <taxon>Kinetoplastea</taxon>
        <taxon>Metakinetoplastina</taxon>
        <taxon>Trypanosomatida</taxon>
        <taxon>Trypanosomatidae</taxon>
        <taxon>Leishmaniinae</taxon>
        <taxon>Leptomonas</taxon>
    </lineage>
</organism>
<dbReference type="Proteomes" id="UP000037923">
    <property type="component" value="Unassembled WGS sequence"/>
</dbReference>
<feature type="region of interest" description="Disordered" evidence="1">
    <location>
        <begin position="584"/>
        <end position="624"/>
    </location>
</feature>
<dbReference type="AlphaFoldDB" id="A0A0N0VDU0"/>
<dbReference type="EMBL" id="LGTL01000020">
    <property type="protein sequence ID" value="KPA76502.1"/>
    <property type="molecule type" value="Genomic_DNA"/>
</dbReference>
<feature type="compositionally biased region" description="Basic residues" evidence="1">
    <location>
        <begin position="612"/>
        <end position="622"/>
    </location>
</feature>
<feature type="compositionally biased region" description="Polar residues" evidence="1">
    <location>
        <begin position="596"/>
        <end position="606"/>
    </location>
</feature>